<dbReference type="AlphaFoldDB" id="A0A0B1TM43"/>
<name>A0A0B1TM43_OESDE</name>
<keyword evidence="2" id="KW-1185">Reference proteome</keyword>
<dbReference type="InterPro" id="IPR038765">
    <property type="entry name" value="Papain-like_cys_pep_sf"/>
</dbReference>
<dbReference type="EMBL" id="KN549513">
    <property type="protein sequence ID" value="KHJ97126.1"/>
    <property type="molecule type" value="Genomic_DNA"/>
</dbReference>
<accession>A0A0B1TM43</accession>
<reference evidence="1 2" key="1">
    <citation type="submission" date="2014-03" db="EMBL/GenBank/DDBJ databases">
        <title>Draft genome of the hookworm Oesophagostomum dentatum.</title>
        <authorList>
            <person name="Mitreva M."/>
        </authorList>
    </citation>
    <scope>NUCLEOTIDE SEQUENCE [LARGE SCALE GENOMIC DNA]</scope>
    <source>
        <strain evidence="1 2">OD-Hann</strain>
    </source>
</reference>
<dbReference type="SUPFAM" id="SSF54001">
    <property type="entry name" value="Cysteine proteinases"/>
    <property type="match status" value="1"/>
</dbReference>
<gene>
    <name evidence="1" type="ORF">OESDEN_02903</name>
</gene>
<dbReference type="OrthoDB" id="5850821at2759"/>
<evidence type="ECO:0000313" key="1">
    <source>
        <dbReference type="EMBL" id="KHJ97126.1"/>
    </source>
</evidence>
<evidence type="ECO:0000313" key="2">
    <source>
        <dbReference type="Proteomes" id="UP000053660"/>
    </source>
</evidence>
<dbReference type="Proteomes" id="UP000053660">
    <property type="component" value="Unassembled WGS sequence"/>
</dbReference>
<protein>
    <submittedName>
        <fullName evidence="1">Uncharacterized protein</fullName>
    </submittedName>
</protein>
<sequence length="114" mass="13196">MAVAHGLNTVDQFLEEPIPKYAEELDGQALVDYVNQRQTFFKVARSPFLEENLRGRVMDARYIAKPNQEDVFADVHLEEEIPDEFDARQKWPECTSIGYIRDQSNCGEDNFLVI</sequence>
<dbReference type="Gene3D" id="3.90.70.10">
    <property type="entry name" value="Cysteine proteinases"/>
    <property type="match status" value="1"/>
</dbReference>
<organism evidence="1 2">
    <name type="scientific">Oesophagostomum dentatum</name>
    <name type="common">Nodular worm</name>
    <dbReference type="NCBI Taxonomy" id="61180"/>
    <lineage>
        <taxon>Eukaryota</taxon>
        <taxon>Metazoa</taxon>
        <taxon>Ecdysozoa</taxon>
        <taxon>Nematoda</taxon>
        <taxon>Chromadorea</taxon>
        <taxon>Rhabditida</taxon>
        <taxon>Rhabditina</taxon>
        <taxon>Rhabditomorpha</taxon>
        <taxon>Strongyloidea</taxon>
        <taxon>Strongylidae</taxon>
        <taxon>Oesophagostomum</taxon>
    </lineage>
</organism>
<proteinExistence type="predicted"/>